<organism evidence="1 2">
    <name type="scientific">Alphaentomopoxvirus acuprea</name>
    <dbReference type="NCBI Taxonomy" id="62099"/>
    <lineage>
        <taxon>Viruses</taxon>
        <taxon>Varidnaviria</taxon>
        <taxon>Bamfordvirae</taxon>
        <taxon>Nucleocytoviricota</taxon>
        <taxon>Pokkesviricetes</taxon>
        <taxon>Chitovirales</taxon>
        <taxon>Poxviridae</taxon>
        <taxon>Entomopoxvirinae</taxon>
        <taxon>Alphaentomopoxvirus</taxon>
    </lineage>
</organism>
<dbReference type="KEGG" id="vg:18263594"/>
<evidence type="ECO:0000313" key="1">
    <source>
        <dbReference type="EMBL" id="BAO49525.1"/>
    </source>
</evidence>
<dbReference type="RefSeq" id="YP_009001638.1">
    <property type="nucleotide sequence ID" value="NC_023426.1"/>
</dbReference>
<protein>
    <submittedName>
        <fullName evidence="1">Uncharacterized protein</fullName>
    </submittedName>
</protein>
<dbReference type="GeneID" id="18263594"/>
<dbReference type="Proteomes" id="UP000174145">
    <property type="component" value="Segment"/>
</dbReference>
<reference evidence="1 2" key="1">
    <citation type="journal article" date="2014" name="Virology">
        <title>The complete genome sequence of the Alphaentomopoxvirus Anomala cuprea entomopoxvirus, including its terminal hairpin loop sequences, suggests a potentially unique mode of apoptosis inhibition and mode of DNA replication.</title>
        <authorList>
            <person name="Mitsuhashi W."/>
            <person name="Miyamoto K."/>
            <person name="Wada S."/>
        </authorList>
    </citation>
    <scope>NUCLEOTIDE SEQUENCE [LARGE SCALE GENOMIC DNA]</scope>
    <source>
        <strain evidence="1">CV6M</strain>
    </source>
</reference>
<keyword evidence="2" id="KW-1185">Reference proteome</keyword>
<evidence type="ECO:0000313" key="2">
    <source>
        <dbReference type="Proteomes" id="UP000174145"/>
    </source>
</evidence>
<accession>W6JL22</accession>
<dbReference type="EMBL" id="AP013055">
    <property type="protein sequence ID" value="BAO49525.1"/>
    <property type="molecule type" value="Genomic_DNA"/>
</dbReference>
<proteinExistence type="predicted"/>
<name>W6JL22_9POXV</name>
<sequence>MESHNLIFILSMDKLVFLLNKSVATYEIIPYRVSFSIIYKNKLIYNNDFYINYNLNNIKTDKNKLLKTIHFNINNNSNHFPTKEREGKKIVRFINNINNNPLVIRNFIRTIYFIFFYIKKEIPLWLSSDYNNIKWIINKQNNNLTTNVKDFEVSVKIIKDLTQSDKYYNSKEINNLLINYVNTAATHDNSYTKDIINLINKLEYLLIYPYQ</sequence>